<keyword evidence="1" id="KW-0472">Membrane</keyword>
<keyword evidence="1" id="KW-0812">Transmembrane</keyword>
<dbReference type="AlphaFoldDB" id="A0AAJ8E3E9"/>
<sequence>MNPDCKVHQGVVACEKPPRWIKEPVQGVVSLAWIVDAAQRLGESRDERKAGSVLLIVVLRSSTLVWVLWFGLRLQLCKEGWGLFDRFICLNGGVWGNFIGTVVEYTRDQNLALSKNVDLRKGRSVSVRERSKEGRRRGSISRSDRRKQWTLGDLLLCRRNTTGYWRDDCLAFKTTTARNIDGCHSTEAPAGRNSMDPIESDDCDADGRVTWKSPENSMNPADWSPALSATVDWRTRFRQTRY</sequence>
<feature type="transmembrane region" description="Helical" evidence="1">
    <location>
        <begin position="50"/>
        <end position="72"/>
    </location>
</feature>
<keyword evidence="1" id="KW-1133">Transmembrane helix</keyword>
<dbReference type="RefSeq" id="XP_059605226.1">
    <property type="nucleotide sequence ID" value="XM_059747055.1"/>
</dbReference>
<dbReference type="VEuPathDB" id="FungiDB:An03g04100"/>
<gene>
    <name evidence="2" type="ORF">An03g04100</name>
</gene>
<name>A0AAJ8E3E9_ASPNG</name>
<reference evidence="2" key="2">
    <citation type="submission" date="2025-08" db="UniProtKB">
        <authorList>
            <consortium name="RefSeq"/>
        </authorList>
    </citation>
    <scope>IDENTIFICATION</scope>
</reference>
<evidence type="ECO:0000256" key="1">
    <source>
        <dbReference type="SAM" id="Phobius"/>
    </source>
</evidence>
<reference evidence="2" key="1">
    <citation type="submission" date="2025-02" db="EMBL/GenBank/DDBJ databases">
        <authorList>
            <consortium name="NCBI Genome Project"/>
        </authorList>
    </citation>
    <scope>NUCLEOTIDE SEQUENCE</scope>
</reference>
<accession>A0AAJ8E3E9</accession>
<dbReference type="KEGG" id="ang:An03g04100"/>
<evidence type="ECO:0000313" key="2">
    <source>
        <dbReference type="RefSeq" id="XP_059605226.1"/>
    </source>
</evidence>
<organism evidence="2">
    <name type="scientific">Aspergillus niger</name>
    <dbReference type="NCBI Taxonomy" id="5061"/>
    <lineage>
        <taxon>Eukaryota</taxon>
        <taxon>Fungi</taxon>
        <taxon>Dikarya</taxon>
        <taxon>Ascomycota</taxon>
        <taxon>Pezizomycotina</taxon>
        <taxon>Eurotiomycetes</taxon>
        <taxon>Eurotiomycetidae</taxon>
        <taxon>Eurotiales</taxon>
        <taxon>Aspergillaceae</taxon>
        <taxon>Aspergillus</taxon>
        <taxon>Aspergillus subgen. Circumdati</taxon>
    </lineage>
</organism>
<dbReference type="GeneID" id="84590705"/>
<proteinExistence type="predicted"/>
<protein>
    <submittedName>
        <fullName evidence="2">Uncharacterized protein</fullName>
    </submittedName>
</protein>